<feature type="region of interest" description="Disordered" evidence="1">
    <location>
        <begin position="325"/>
        <end position="359"/>
    </location>
</feature>
<feature type="region of interest" description="Disordered" evidence="1">
    <location>
        <begin position="384"/>
        <end position="403"/>
    </location>
</feature>
<comment type="caution">
    <text evidence="2">The sequence shown here is derived from an EMBL/GenBank/DDBJ whole genome shotgun (WGS) entry which is preliminary data.</text>
</comment>
<protein>
    <submittedName>
        <fullName evidence="2">Uncharacterized protein</fullName>
    </submittedName>
</protein>
<keyword evidence="3" id="KW-1185">Reference proteome</keyword>
<feature type="region of interest" description="Disordered" evidence="1">
    <location>
        <begin position="411"/>
        <end position="654"/>
    </location>
</feature>
<reference evidence="2 3" key="1">
    <citation type="journal article" date="2020" name="Genomics">
        <title>Complete, high-quality genomes from long-read metagenomic sequencing of two wolf lichen thalli reveals enigmatic genome architecture.</title>
        <authorList>
            <person name="McKenzie S.K."/>
            <person name="Walston R.F."/>
            <person name="Allen J.L."/>
        </authorList>
    </citation>
    <scope>NUCLEOTIDE SEQUENCE [LARGE SCALE GENOMIC DNA]</scope>
    <source>
        <strain evidence="2">WasteWater1</strain>
    </source>
</reference>
<feature type="compositionally biased region" description="Basic residues" evidence="1">
    <location>
        <begin position="536"/>
        <end position="546"/>
    </location>
</feature>
<feature type="compositionally biased region" description="Polar residues" evidence="1">
    <location>
        <begin position="467"/>
        <end position="477"/>
    </location>
</feature>
<feature type="compositionally biased region" description="Acidic residues" evidence="1">
    <location>
        <begin position="325"/>
        <end position="334"/>
    </location>
</feature>
<feature type="compositionally biased region" description="Polar residues" evidence="1">
    <location>
        <begin position="25"/>
        <end position="64"/>
    </location>
</feature>
<feature type="compositionally biased region" description="Basic and acidic residues" evidence="1">
    <location>
        <begin position="637"/>
        <end position="653"/>
    </location>
</feature>
<dbReference type="AlphaFoldDB" id="A0A8H6CFV7"/>
<accession>A0A8H6CFV7</accession>
<proteinExistence type="predicted"/>
<dbReference type="EMBL" id="JACCJB010000011">
    <property type="protein sequence ID" value="KAF6222638.1"/>
    <property type="molecule type" value="Genomic_DNA"/>
</dbReference>
<name>A0A8H6CFV7_9LECA</name>
<feature type="compositionally biased region" description="Basic and acidic residues" evidence="1">
    <location>
        <begin position="160"/>
        <end position="172"/>
    </location>
</feature>
<dbReference type="Proteomes" id="UP000593566">
    <property type="component" value="Unassembled WGS sequence"/>
</dbReference>
<gene>
    <name evidence="2" type="ORF">HO133_000685</name>
</gene>
<organism evidence="2 3">
    <name type="scientific">Letharia lupina</name>
    <dbReference type="NCBI Taxonomy" id="560253"/>
    <lineage>
        <taxon>Eukaryota</taxon>
        <taxon>Fungi</taxon>
        <taxon>Dikarya</taxon>
        <taxon>Ascomycota</taxon>
        <taxon>Pezizomycotina</taxon>
        <taxon>Lecanoromycetes</taxon>
        <taxon>OSLEUM clade</taxon>
        <taxon>Lecanoromycetidae</taxon>
        <taxon>Lecanorales</taxon>
        <taxon>Lecanorineae</taxon>
        <taxon>Parmeliaceae</taxon>
        <taxon>Letharia</taxon>
    </lineage>
</organism>
<dbReference type="RefSeq" id="XP_037151984.1">
    <property type="nucleotide sequence ID" value="XM_037291622.1"/>
</dbReference>
<feature type="compositionally biased region" description="Polar residues" evidence="1">
    <location>
        <begin position="491"/>
        <end position="506"/>
    </location>
</feature>
<feature type="compositionally biased region" description="Low complexity" evidence="1">
    <location>
        <begin position="8"/>
        <end position="24"/>
    </location>
</feature>
<evidence type="ECO:0000313" key="3">
    <source>
        <dbReference type="Proteomes" id="UP000593566"/>
    </source>
</evidence>
<sequence>MSPPSHLPTPLSSPATGPPSSSALNTKAQSANPPTTSSRPLSISSILGTSLPGTPPNSRNTSFGDNDAAKAPRVPLPEFTTSPINDSALPVTDAEILAASAQLYSMRFRTDAVDDDEALTALVQDKSLNAALTNSSTAAGQGKGKGKDPELYDVDPAEDGNSRNRDVHRSTDDSAAESLLQVWNELRSVSVLVDLGAQPCECKNCPNGTRMLCPNCSVVKDESDHLYSSDSEDEGPLLSTARQTGFSTSCHGNRLQHSAHEGNAVFDLLPLSSRRNQTSRLLPHDLELHNGESQCCRCELAQEFIRARYVEGYRMLGCEGFEREDTEPLDDDAVDSSRHGRYGAAEYDNEKHKSESLSEIPKLSQKTLERLELEKWEWRPERDPLVATSSDTSESDADDVEPIRLPLYAEESITRDSVHPGAVIDPEATAEGTPYGSAPPSSERPGYTDRRSGQSYPTASDFVDLKTTFSSSSPSTRQARRYKAVLPSPLKQIQNAVHSDQTSPSPERQDRPTRTGGPVLTTGPASMRPSGTQTGHGHRRSARAFPHRAELTNEFVHIGVQDPTPPTEQKGSVAVPDASPSTPKKRTADPTPTANVDAEPLPTPPATGRKRKAATQAAAVEEPSSSRPKKHQGKALRTPERPMTRNATQDERSAPWYVNDEGRFVKSRWKVEEETRKREAAAKAEARRPGAFRMRARSGLWTPRRFESCVVAG</sequence>
<evidence type="ECO:0000313" key="2">
    <source>
        <dbReference type="EMBL" id="KAF6222638.1"/>
    </source>
</evidence>
<dbReference type="GeneID" id="59329103"/>
<feature type="region of interest" description="Disordered" evidence="1">
    <location>
        <begin position="1"/>
        <end position="86"/>
    </location>
</feature>
<evidence type="ECO:0000256" key="1">
    <source>
        <dbReference type="SAM" id="MobiDB-lite"/>
    </source>
</evidence>
<feature type="region of interest" description="Disordered" evidence="1">
    <location>
        <begin position="134"/>
        <end position="173"/>
    </location>
</feature>